<dbReference type="InterPro" id="IPR016047">
    <property type="entry name" value="M23ase_b-sheet_dom"/>
</dbReference>
<keyword evidence="1" id="KW-0732">Signal</keyword>
<reference evidence="3 4" key="1">
    <citation type="submission" date="2022-12" db="EMBL/GenBank/DDBJ databases">
        <title>Metagenome assembled genome from gulf of manar.</title>
        <authorList>
            <person name="Kohli P."/>
            <person name="Pk S."/>
            <person name="Venkata Ramana C."/>
            <person name="Sasikala C."/>
        </authorList>
    </citation>
    <scope>NUCLEOTIDE SEQUENCE [LARGE SCALE GENOMIC DNA]</scope>
    <source>
        <strain evidence="3">JB008</strain>
    </source>
</reference>
<dbReference type="InterPro" id="IPR050570">
    <property type="entry name" value="Cell_wall_metabolism_enzyme"/>
</dbReference>
<gene>
    <name evidence="3" type="ORF">PQJ61_17420</name>
</gene>
<evidence type="ECO:0000313" key="4">
    <source>
        <dbReference type="Proteomes" id="UP001221217"/>
    </source>
</evidence>
<evidence type="ECO:0000313" key="3">
    <source>
        <dbReference type="EMBL" id="MDC7228545.1"/>
    </source>
</evidence>
<organism evidence="3 4">
    <name type="scientific">Candidatus Thalassospirochaeta sargassi</name>
    <dbReference type="NCBI Taxonomy" id="3119039"/>
    <lineage>
        <taxon>Bacteria</taxon>
        <taxon>Pseudomonadati</taxon>
        <taxon>Spirochaetota</taxon>
        <taxon>Spirochaetia</taxon>
        <taxon>Spirochaetales</taxon>
        <taxon>Spirochaetaceae</taxon>
        <taxon>Candidatus Thalassospirochaeta</taxon>
    </lineage>
</organism>
<evidence type="ECO:0000256" key="1">
    <source>
        <dbReference type="SAM" id="SignalP"/>
    </source>
</evidence>
<feature type="domain" description="M23ase beta-sheet core" evidence="2">
    <location>
        <begin position="47"/>
        <end position="147"/>
    </location>
</feature>
<dbReference type="SUPFAM" id="SSF51261">
    <property type="entry name" value="Duplicated hybrid motif"/>
    <property type="match status" value="1"/>
</dbReference>
<dbReference type="Gene3D" id="2.70.70.10">
    <property type="entry name" value="Glucose Permease (Domain IIA)"/>
    <property type="match status" value="1"/>
</dbReference>
<dbReference type="PANTHER" id="PTHR21666:SF270">
    <property type="entry name" value="MUREIN HYDROLASE ACTIVATOR ENVC"/>
    <property type="match status" value="1"/>
</dbReference>
<accession>A0AAJ1MP09</accession>
<evidence type="ECO:0000259" key="2">
    <source>
        <dbReference type="Pfam" id="PF01551"/>
    </source>
</evidence>
<dbReference type="EMBL" id="JAQQAL010000051">
    <property type="protein sequence ID" value="MDC7228545.1"/>
    <property type="molecule type" value="Genomic_DNA"/>
</dbReference>
<proteinExistence type="predicted"/>
<dbReference type="PANTHER" id="PTHR21666">
    <property type="entry name" value="PEPTIDASE-RELATED"/>
    <property type="match status" value="1"/>
</dbReference>
<dbReference type="GO" id="GO:0004222">
    <property type="term" value="F:metalloendopeptidase activity"/>
    <property type="evidence" value="ECO:0007669"/>
    <property type="project" value="TreeGrafter"/>
</dbReference>
<dbReference type="InterPro" id="IPR011055">
    <property type="entry name" value="Dup_hybrid_motif"/>
</dbReference>
<sequence>MKKHTLLFVLSAVLLFAQQLYAFNWPVDDPLVVSTFGGDKWGSYASGLEVYAENAEIRPCDDGEVIFYENSDRPGTLPGRIGHFVVVEHERKLRTLYAGIEPAEDISEMTGVTASDILGELGGISKSARLHLHFAVIDSEFGQYVNPLLLLNSIVDNASPEIRSIRLLNEAGFTSVDKNAVIKAGKTEIQAEIFDPGMSDDYFTLMAPYKIQLFHNGEEIFYLNFESLRYDAGSALIQSREDMKYDDFYRGDGYVSLGEISLVPGDSRFEILVSDYSENETGRTFQLTVIE</sequence>
<dbReference type="Proteomes" id="UP001221217">
    <property type="component" value="Unassembled WGS sequence"/>
</dbReference>
<name>A0AAJ1MP09_9SPIO</name>
<feature type="signal peptide" evidence="1">
    <location>
        <begin position="1"/>
        <end position="22"/>
    </location>
</feature>
<comment type="caution">
    <text evidence="3">The sequence shown here is derived from an EMBL/GenBank/DDBJ whole genome shotgun (WGS) entry which is preliminary data.</text>
</comment>
<dbReference type="Pfam" id="PF01551">
    <property type="entry name" value="Peptidase_M23"/>
    <property type="match status" value="1"/>
</dbReference>
<dbReference type="AlphaFoldDB" id="A0AAJ1MP09"/>
<protein>
    <submittedName>
        <fullName evidence="3">Peptidoglycan DD-metalloendopeptidase family protein</fullName>
    </submittedName>
</protein>
<feature type="chain" id="PRO_5042522373" evidence="1">
    <location>
        <begin position="23"/>
        <end position="291"/>
    </location>
</feature>